<protein>
    <recommendedName>
        <fullName evidence="1">Integrase zinc-binding domain-containing protein</fullName>
    </recommendedName>
</protein>
<dbReference type="Pfam" id="PF17921">
    <property type="entry name" value="Integrase_H2C2"/>
    <property type="match status" value="1"/>
</dbReference>
<accession>A0ABR4NJP4</accession>
<dbReference type="Gene3D" id="1.10.340.70">
    <property type="match status" value="1"/>
</dbReference>
<proteinExistence type="predicted"/>
<evidence type="ECO:0000259" key="1">
    <source>
        <dbReference type="Pfam" id="PF17921"/>
    </source>
</evidence>
<dbReference type="Proteomes" id="UP001527925">
    <property type="component" value="Unassembled WGS sequence"/>
</dbReference>
<dbReference type="EMBL" id="JADGIZ020000002">
    <property type="protein sequence ID" value="KAL2919750.1"/>
    <property type="molecule type" value="Genomic_DNA"/>
</dbReference>
<organism evidence="2 3">
    <name type="scientific">Polyrhizophydium stewartii</name>
    <dbReference type="NCBI Taxonomy" id="2732419"/>
    <lineage>
        <taxon>Eukaryota</taxon>
        <taxon>Fungi</taxon>
        <taxon>Fungi incertae sedis</taxon>
        <taxon>Chytridiomycota</taxon>
        <taxon>Chytridiomycota incertae sedis</taxon>
        <taxon>Chytridiomycetes</taxon>
        <taxon>Rhizophydiales</taxon>
        <taxon>Rhizophydiales incertae sedis</taxon>
        <taxon>Polyrhizophydium</taxon>
    </lineage>
</organism>
<name>A0ABR4NJP4_9FUNG</name>
<comment type="caution">
    <text evidence="2">The sequence shown here is derived from an EMBL/GenBank/DDBJ whole genome shotgun (WGS) entry which is preliminary data.</text>
</comment>
<evidence type="ECO:0000313" key="2">
    <source>
        <dbReference type="EMBL" id="KAL2919750.1"/>
    </source>
</evidence>
<sequence>MIRSTRFVPLSPPRIYFAIAVAVHKRLQMSGSFKLRGGLLYLPKELRLTVLAARHDRLTAGHSGIHRTAELVQHDDLWPGWRQAVTEYPLPVPEAPLASISADFITDPLAFVAWPQQSNSADGTCSLALLAAAMSFASYIAAV</sequence>
<dbReference type="InterPro" id="IPR041588">
    <property type="entry name" value="Integrase_H2C2"/>
</dbReference>
<reference evidence="2 3" key="1">
    <citation type="submission" date="2023-09" db="EMBL/GenBank/DDBJ databases">
        <title>Pangenome analysis of Batrachochytrium dendrobatidis and related Chytrids.</title>
        <authorList>
            <person name="Yacoub M.N."/>
            <person name="Stajich J.E."/>
            <person name="James T.Y."/>
        </authorList>
    </citation>
    <scope>NUCLEOTIDE SEQUENCE [LARGE SCALE GENOMIC DNA]</scope>
    <source>
        <strain evidence="2 3">JEL0888</strain>
    </source>
</reference>
<keyword evidence="3" id="KW-1185">Reference proteome</keyword>
<evidence type="ECO:0000313" key="3">
    <source>
        <dbReference type="Proteomes" id="UP001527925"/>
    </source>
</evidence>
<feature type="domain" description="Integrase zinc-binding" evidence="1">
    <location>
        <begin position="43"/>
        <end position="88"/>
    </location>
</feature>
<gene>
    <name evidence="2" type="ORF">HK105_200666</name>
</gene>